<dbReference type="STRING" id="34059.A9308_09285"/>
<dbReference type="EMBL" id="LZMZ01000035">
    <property type="protein sequence ID" value="OBX76014.1"/>
    <property type="molecule type" value="Genomic_DNA"/>
</dbReference>
<comment type="caution">
    <text evidence="1">The sequence shown here is derived from an EMBL/GenBank/DDBJ whole genome shotgun (WGS) entry which is preliminary data.</text>
</comment>
<evidence type="ECO:0000313" key="2">
    <source>
        <dbReference type="Proteomes" id="UP000092508"/>
    </source>
</evidence>
<gene>
    <name evidence="1" type="ORF">A9308_09285</name>
</gene>
<accession>A0A1B8QAC5</accession>
<dbReference type="AlphaFoldDB" id="A0A1B8QAC5"/>
<organism evidence="1 2">
    <name type="scientific">Faucicola atlantae</name>
    <dbReference type="NCBI Taxonomy" id="34059"/>
    <lineage>
        <taxon>Bacteria</taxon>
        <taxon>Pseudomonadati</taxon>
        <taxon>Pseudomonadota</taxon>
        <taxon>Gammaproteobacteria</taxon>
        <taxon>Moraxellales</taxon>
        <taxon>Moraxellaceae</taxon>
        <taxon>Faucicola</taxon>
    </lineage>
</organism>
<reference evidence="1 2" key="1">
    <citation type="submission" date="2016-06" db="EMBL/GenBank/DDBJ databases">
        <title>Draft genome of Moraxella atlantae CCUG 66109.</title>
        <authorList>
            <person name="Salva-Serra F."/>
            <person name="Engstrom-Jakobsson H."/>
            <person name="Thorell K."/>
            <person name="Gonzales-Siles L."/>
            <person name="Karlsson R."/>
            <person name="Boulund F."/>
            <person name="Engstrand L."/>
            <person name="Kristiansson E."/>
            <person name="Moore E."/>
        </authorList>
    </citation>
    <scope>NUCLEOTIDE SEQUENCE [LARGE SCALE GENOMIC DNA]</scope>
    <source>
        <strain evidence="1 2">CCUG 66109</strain>
    </source>
</reference>
<name>A0A1B8QAC5_9GAMM</name>
<evidence type="ECO:0000313" key="1">
    <source>
        <dbReference type="EMBL" id="OBX76014.1"/>
    </source>
</evidence>
<sequence>MTMTTIVVIGFTPPQSYAIEMLAQMTATQFDVITVARHSQRGAAIDIAEAVTRHNAQGVVIDIEGAALSADVLHDAVQAAQRLLQRPAVLVTRQVVAAQTAGANQYWLSAPYNREQMTQALQWLKDAVAKMPQSAQPLVAPQSAQQIQLTTNLTIPPHAAASKTSSAASSQPVPDARQREQVFDILARTFADLTQTGLFALAKQLQLLSGYARVTINGQPMYINADEHSAIANRIERMIDHFIVGQALGSDSFDLKPISKDDYQAATAPLLAQGQQKIAISQILWRVGLEILRRGDYTQTHHLRFVAKQMPNFGTTSFVPSYVMPLIASCLGRARSLTDLQGLFGNLTVRQINQVLILLALTGNIQAEPLIVSYQQAASNNVTVQIAPNSTQAASQRDGQNQGIQQASESGFLKRFLGRLGVKF</sequence>
<protein>
    <submittedName>
        <fullName evidence="1">Uncharacterized protein</fullName>
    </submittedName>
</protein>
<proteinExistence type="predicted"/>
<dbReference type="Proteomes" id="UP000092508">
    <property type="component" value="Unassembled WGS sequence"/>
</dbReference>